<dbReference type="PIRSF" id="PIRSF038896">
    <property type="entry name" value="NAPE-PLD"/>
    <property type="match status" value="1"/>
</dbReference>
<proteinExistence type="predicted"/>
<name>A0A6G1L2T1_9PEZI</name>
<accession>A0A6G1L2T1</accession>
<evidence type="ECO:0000313" key="5">
    <source>
        <dbReference type="Proteomes" id="UP000799436"/>
    </source>
</evidence>
<dbReference type="GO" id="GO:0008270">
    <property type="term" value="F:zinc ion binding"/>
    <property type="evidence" value="ECO:0007669"/>
    <property type="project" value="InterPro"/>
</dbReference>
<dbReference type="Proteomes" id="UP000799436">
    <property type="component" value="Unassembled WGS sequence"/>
</dbReference>
<dbReference type="PANTHER" id="PTHR15032:SF4">
    <property type="entry name" value="N-ACYL-PHOSPHATIDYLETHANOLAMINE-HYDROLYZING PHOSPHOLIPASE D"/>
    <property type="match status" value="1"/>
</dbReference>
<feature type="domain" description="Metallo-beta-lactamase" evidence="3">
    <location>
        <begin position="116"/>
        <end position="330"/>
    </location>
</feature>
<dbReference type="GO" id="GO:0070290">
    <property type="term" value="F:N-acylphosphatidylethanolamine-specific phospholipase D activity"/>
    <property type="evidence" value="ECO:0007669"/>
    <property type="project" value="InterPro"/>
</dbReference>
<protein>
    <submittedName>
        <fullName evidence="4">Metallo-hydrolase/oxidoreductase</fullName>
    </submittedName>
</protein>
<dbReference type="GO" id="GO:0070291">
    <property type="term" value="P:N-acylethanolamine metabolic process"/>
    <property type="evidence" value="ECO:0007669"/>
    <property type="project" value="TreeGrafter"/>
</dbReference>
<dbReference type="InterPro" id="IPR024884">
    <property type="entry name" value="NAPE-PLD"/>
</dbReference>
<evidence type="ECO:0000313" key="4">
    <source>
        <dbReference type="EMBL" id="KAF2766738.1"/>
    </source>
</evidence>
<dbReference type="SUPFAM" id="SSF56281">
    <property type="entry name" value="Metallo-hydrolase/oxidoreductase"/>
    <property type="match status" value="1"/>
</dbReference>
<keyword evidence="5" id="KW-1185">Reference proteome</keyword>
<dbReference type="EMBL" id="ML995867">
    <property type="protein sequence ID" value="KAF2766738.1"/>
    <property type="molecule type" value="Genomic_DNA"/>
</dbReference>
<feature type="binding site" evidence="1">
    <location>
        <position position="307"/>
    </location>
    <ligand>
        <name>an N-acyl-1,2-diacyl-sn-glycero-3-phosphoethanolamine</name>
        <dbReference type="ChEBI" id="CHEBI:62537"/>
    </ligand>
</feature>
<dbReference type="PANTHER" id="PTHR15032">
    <property type="entry name" value="N-ACYL-PHOSPHATIDYLETHANOLAMINE-HYDROLYZING PHOSPHOLIPASE D"/>
    <property type="match status" value="1"/>
</dbReference>
<organism evidence="4 5">
    <name type="scientific">Teratosphaeria nubilosa</name>
    <dbReference type="NCBI Taxonomy" id="161662"/>
    <lineage>
        <taxon>Eukaryota</taxon>
        <taxon>Fungi</taxon>
        <taxon>Dikarya</taxon>
        <taxon>Ascomycota</taxon>
        <taxon>Pezizomycotina</taxon>
        <taxon>Dothideomycetes</taxon>
        <taxon>Dothideomycetidae</taxon>
        <taxon>Mycosphaerellales</taxon>
        <taxon>Teratosphaeriaceae</taxon>
        <taxon>Teratosphaeria</taxon>
    </lineage>
</organism>
<dbReference type="Pfam" id="PF12706">
    <property type="entry name" value="Lactamase_B_2"/>
    <property type="match status" value="1"/>
</dbReference>
<dbReference type="GO" id="GO:0005737">
    <property type="term" value="C:cytoplasm"/>
    <property type="evidence" value="ECO:0007669"/>
    <property type="project" value="TreeGrafter"/>
</dbReference>
<reference evidence="4" key="1">
    <citation type="journal article" date="2020" name="Stud. Mycol.">
        <title>101 Dothideomycetes genomes: a test case for predicting lifestyles and emergence of pathogens.</title>
        <authorList>
            <person name="Haridas S."/>
            <person name="Albert R."/>
            <person name="Binder M."/>
            <person name="Bloem J."/>
            <person name="Labutti K."/>
            <person name="Salamov A."/>
            <person name="Andreopoulos B."/>
            <person name="Baker S."/>
            <person name="Barry K."/>
            <person name="Bills G."/>
            <person name="Bluhm B."/>
            <person name="Cannon C."/>
            <person name="Castanera R."/>
            <person name="Culley D."/>
            <person name="Daum C."/>
            <person name="Ezra D."/>
            <person name="Gonzalez J."/>
            <person name="Henrissat B."/>
            <person name="Kuo A."/>
            <person name="Liang C."/>
            <person name="Lipzen A."/>
            <person name="Lutzoni F."/>
            <person name="Magnuson J."/>
            <person name="Mondo S."/>
            <person name="Nolan M."/>
            <person name="Ohm R."/>
            <person name="Pangilinan J."/>
            <person name="Park H.-J."/>
            <person name="Ramirez L."/>
            <person name="Alfaro M."/>
            <person name="Sun H."/>
            <person name="Tritt A."/>
            <person name="Yoshinaga Y."/>
            <person name="Zwiers L.-H."/>
            <person name="Turgeon B."/>
            <person name="Goodwin S."/>
            <person name="Spatafora J."/>
            <person name="Crous P."/>
            <person name="Grigoriev I."/>
        </authorList>
    </citation>
    <scope>NUCLEOTIDE SEQUENCE</scope>
    <source>
        <strain evidence="4">CBS 116005</strain>
    </source>
</reference>
<keyword evidence="4" id="KW-0378">Hydrolase</keyword>
<feature type="binding site" evidence="1">
    <location>
        <position position="161"/>
    </location>
    <ligand>
        <name>an N-acyl-1,2-diacyl-sn-glycero-3-phosphoethanolamine</name>
        <dbReference type="ChEBI" id="CHEBI:62537"/>
    </ligand>
</feature>
<dbReference type="InterPro" id="IPR036866">
    <property type="entry name" value="RibonucZ/Hydroxyglut_hydro"/>
</dbReference>
<dbReference type="Gene3D" id="3.60.15.10">
    <property type="entry name" value="Ribonuclease Z/Hydroxyacylglutathione hydrolase-like"/>
    <property type="match status" value="1"/>
</dbReference>
<evidence type="ECO:0000256" key="1">
    <source>
        <dbReference type="PIRSR" id="PIRSR038896-50"/>
    </source>
</evidence>
<gene>
    <name evidence="4" type="ORF">EJ03DRAFT_174498</name>
</gene>
<evidence type="ECO:0000256" key="2">
    <source>
        <dbReference type="SAM" id="MobiDB-lite"/>
    </source>
</evidence>
<dbReference type="InterPro" id="IPR001279">
    <property type="entry name" value="Metallo-B-lactamas"/>
</dbReference>
<sequence length="391" mass="42892">MAGMTTVTPAASCRPQHWSEKEHHIGSPPTGFQNPWPSFKTLGMLSAFRMRFGNSSEKNFVPVPQGPNGTRSDELVKVLKPTWGAGQNSQLKATWIGHASFLVEFPAPKGADRGVRILCDPVFSERTSPAQWIGPKRYTPPCCTLDELPEVDVICISHNHYDHLDHASVQHVYNKQKRKPHCFAGLGNAQWFRQHVGFRENEVTDADWWDCFDVAVQGLGSVKVICCPVQHGSGRSLNDQGKTLWCSWAMEAEGKKLYFSGDTAYQAVDTPSPCPAFKEIGQTVGPFDLALLPIGLMTPESFMGSVHATPEQSLCIHKDVRSSLSIGMHYGTVRGGISAQYEDVRDPPRRWRGAAEKEDLWRGGGVEGDGIAVNTTKPGVGLCHVGETVAV</sequence>
<evidence type="ECO:0000259" key="3">
    <source>
        <dbReference type="Pfam" id="PF12706"/>
    </source>
</evidence>
<feature type="region of interest" description="Disordered" evidence="2">
    <location>
        <begin position="1"/>
        <end position="32"/>
    </location>
</feature>
<dbReference type="GO" id="GO:0070292">
    <property type="term" value="P:N-acylphosphatidylethanolamine metabolic process"/>
    <property type="evidence" value="ECO:0007669"/>
    <property type="project" value="TreeGrafter"/>
</dbReference>
<dbReference type="AlphaFoldDB" id="A0A6G1L2T1"/>
<dbReference type="OrthoDB" id="332863at2759"/>